<comment type="caution">
    <text evidence="4">The sequence shown here is derived from an EMBL/GenBank/DDBJ whole genome shotgun (WGS) entry which is preliminary data.</text>
</comment>
<dbReference type="PANTHER" id="PTHR42942">
    <property type="entry name" value="6-O-METHYLGUANINE DNA METHYLTRANSFERASE"/>
    <property type="match status" value="1"/>
</dbReference>
<protein>
    <recommendedName>
        <fullName evidence="3">Methylated-DNA-[protein]-cysteine S-methyltransferase DNA binding domain-containing protein</fullName>
    </recommendedName>
</protein>
<evidence type="ECO:0000313" key="4">
    <source>
        <dbReference type="EMBL" id="GHP11688.1"/>
    </source>
</evidence>
<dbReference type="InterPro" id="IPR036217">
    <property type="entry name" value="MethylDNA_cys_MeTrfase_DNAb"/>
</dbReference>
<evidence type="ECO:0000256" key="1">
    <source>
        <dbReference type="ARBA" id="ARBA00022763"/>
    </source>
</evidence>
<dbReference type="GO" id="GO:0003824">
    <property type="term" value="F:catalytic activity"/>
    <property type="evidence" value="ECO:0007669"/>
    <property type="project" value="InterPro"/>
</dbReference>
<reference evidence="4" key="1">
    <citation type="submission" date="2020-10" db="EMBL/GenBank/DDBJ databases">
        <title>Unveiling of a novel bifunctional photoreceptor, Dualchrome1, isolated from a cosmopolitan green alga.</title>
        <authorList>
            <person name="Suzuki S."/>
            <person name="Kawachi M."/>
        </authorList>
    </citation>
    <scope>NUCLEOTIDE SEQUENCE</scope>
    <source>
        <strain evidence="4">NIES 2893</strain>
    </source>
</reference>
<accession>A0A830HXI0</accession>
<dbReference type="CDD" id="cd06445">
    <property type="entry name" value="ATase"/>
    <property type="match status" value="1"/>
</dbReference>
<dbReference type="PANTHER" id="PTHR42942:SF1">
    <property type="entry name" value="ALKYLTRANSFERASE-LIKE PROTEIN 1"/>
    <property type="match status" value="1"/>
</dbReference>
<proteinExistence type="predicted"/>
<feature type="region of interest" description="Disordered" evidence="2">
    <location>
        <begin position="70"/>
        <end position="98"/>
    </location>
</feature>
<dbReference type="AlphaFoldDB" id="A0A830HXI0"/>
<dbReference type="Gene3D" id="1.10.10.10">
    <property type="entry name" value="Winged helix-like DNA-binding domain superfamily/Winged helix DNA-binding domain"/>
    <property type="match status" value="1"/>
</dbReference>
<evidence type="ECO:0000313" key="5">
    <source>
        <dbReference type="Proteomes" id="UP000660262"/>
    </source>
</evidence>
<organism evidence="4 5">
    <name type="scientific">Pycnococcus provasolii</name>
    <dbReference type="NCBI Taxonomy" id="41880"/>
    <lineage>
        <taxon>Eukaryota</taxon>
        <taxon>Viridiplantae</taxon>
        <taxon>Chlorophyta</taxon>
        <taxon>Pseudoscourfieldiophyceae</taxon>
        <taxon>Pseudoscourfieldiales</taxon>
        <taxon>Pycnococcaceae</taxon>
        <taxon>Pycnococcus</taxon>
    </lineage>
</organism>
<evidence type="ECO:0000259" key="3">
    <source>
        <dbReference type="Pfam" id="PF01035"/>
    </source>
</evidence>
<keyword evidence="5" id="KW-1185">Reference proteome</keyword>
<dbReference type="GO" id="GO:0006281">
    <property type="term" value="P:DNA repair"/>
    <property type="evidence" value="ECO:0007669"/>
    <property type="project" value="InterPro"/>
</dbReference>
<dbReference type="OrthoDB" id="1907495at2759"/>
<name>A0A830HXI0_9CHLO</name>
<gene>
    <name evidence="4" type="ORF">PPROV_001041600</name>
</gene>
<dbReference type="InterPro" id="IPR014048">
    <property type="entry name" value="MethylDNA_cys_MeTrfase_DNA-bd"/>
</dbReference>
<dbReference type="InterPro" id="IPR052520">
    <property type="entry name" value="ATL_DNA_repair"/>
</dbReference>
<dbReference type="SUPFAM" id="SSF46767">
    <property type="entry name" value="Methylated DNA-protein cysteine methyltransferase, C-terminal domain"/>
    <property type="match status" value="1"/>
</dbReference>
<sequence>MGEFTDSVYDLVKTVPAGHVTTYGDVAEALGSKAVARHVGWALGKCWDADVPWWRVINSAGCVSFRASDIASKKSKSKKPSSKKRKRDDDKDEVETVSQQEALLAAEGVTFETQGNMQKRRVRDFDDLRYQFPDVEFDEQL</sequence>
<keyword evidence="1" id="KW-0227">DNA damage</keyword>
<dbReference type="InterPro" id="IPR036388">
    <property type="entry name" value="WH-like_DNA-bd_sf"/>
</dbReference>
<dbReference type="EMBL" id="BNJQ01000036">
    <property type="protein sequence ID" value="GHP11688.1"/>
    <property type="molecule type" value="Genomic_DNA"/>
</dbReference>
<evidence type="ECO:0000256" key="2">
    <source>
        <dbReference type="SAM" id="MobiDB-lite"/>
    </source>
</evidence>
<feature type="domain" description="Methylated-DNA-[protein]-cysteine S-methyltransferase DNA binding" evidence="3">
    <location>
        <begin position="3"/>
        <end position="75"/>
    </location>
</feature>
<feature type="compositionally biased region" description="Basic residues" evidence="2">
    <location>
        <begin position="73"/>
        <end position="86"/>
    </location>
</feature>
<dbReference type="Proteomes" id="UP000660262">
    <property type="component" value="Unassembled WGS sequence"/>
</dbReference>
<dbReference type="Pfam" id="PF01035">
    <property type="entry name" value="DNA_binding_1"/>
    <property type="match status" value="1"/>
</dbReference>